<organism evidence="2 3">
    <name type="scientific">Umbra pygmaea</name>
    <name type="common">Eastern mudminnow</name>
    <dbReference type="NCBI Taxonomy" id="75934"/>
    <lineage>
        <taxon>Eukaryota</taxon>
        <taxon>Metazoa</taxon>
        <taxon>Chordata</taxon>
        <taxon>Craniata</taxon>
        <taxon>Vertebrata</taxon>
        <taxon>Euteleostomi</taxon>
        <taxon>Actinopterygii</taxon>
        <taxon>Neopterygii</taxon>
        <taxon>Teleostei</taxon>
        <taxon>Protacanthopterygii</taxon>
        <taxon>Esociformes</taxon>
        <taxon>Umbridae</taxon>
        <taxon>Umbra</taxon>
    </lineage>
</organism>
<proteinExistence type="predicted"/>
<feature type="region of interest" description="Disordered" evidence="1">
    <location>
        <begin position="21"/>
        <end position="87"/>
    </location>
</feature>
<gene>
    <name evidence="2" type="ORF">UPYG_G00236200</name>
</gene>
<feature type="compositionally biased region" description="Basic and acidic residues" evidence="1">
    <location>
        <begin position="28"/>
        <end position="44"/>
    </location>
</feature>
<dbReference type="Proteomes" id="UP001557470">
    <property type="component" value="Unassembled WGS sequence"/>
</dbReference>
<sequence>MYIIFFDGQIPTKKTRRIVMEQVPAPSERNKDRQDQTDGHDEHMQPQAAAECVQEQSTDEVQEQPATQNEGIHLEQPMDCPYQPSAMDIEPLTPLNRTLRFQDSWYKAFPWLHYSDQMKEVFIA</sequence>
<reference evidence="2 3" key="1">
    <citation type="submission" date="2024-06" db="EMBL/GenBank/DDBJ databases">
        <authorList>
            <person name="Pan Q."/>
            <person name="Wen M."/>
            <person name="Jouanno E."/>
            <person name="Zahm M."/>
            <person name="Klopp C."/>
            <person name="Cabau C."/>
            <person name="Louis A."/>
            <person name="Berthelot C."/>
            <person name="Parey E."/>
            <person name="Roest Crollius H."/>
            <person name="Montfort J."/>
            <person name="Robinson-Rechavi M."/>
            <person name="Bouchez O."/>
            <person name="Lampietro C."/>
            <person name="Lopez Roques C."/>
            <person name="Donnadieu C."/>
            <person name="Postlethwait J."/>
            <person name="Bobe J."/>
            <person name="Verreycken H."/>
            <person name="Guiguen Y."/>
        </authorList>
    </citation>
    <scope>NUCLEOTIDE SEQUENCE [LARGE SCALE GENOMIC DNA]</scope>
    <source>
        <strain evidence="2">Up_M1</strain>
        <tissue evidence="2">Testis</tissue>
    </source>
</reference>
<evidence type="ECO:0000313" key="2">
    <source>
        <dbReference type="EMBL" id="KAL0970033.1"/>
    </source>
</evidence>
<evidence type="ECO:0000313" key="3">
    <source>
        <dbReference type="Proteomes" id="UP001557470"/>
    </source>
</evidence>
<dbReference type="AlphaFoldDB" id="A0ABD0X4W6"/>
<comment type="caution">
    <text evidence="2">The sequence shown here is derived from an EMBL/GenBank/DDBJ whole genome shotgun (WGS) entry which is preliminary data.</text>
</comment>
<accession>A0ABD0X4W6</accession>
<keyword evidence="3" id="KW-1185">Reference proteome</keyword>
<evidence type="ECO:0000256" key="1">
    <source>
        <dbReference type="SAM" id="MobiDB-lite"/>
    </source>
</evidence>
<protein>
    <submittedName>
        <fullName evidence="2">Uncharacterized protein</fullName>
    </submittedName>
</protein>
<name>A0ABD0X4W6_UMBPY</name>
<dbReference type="EMBL" id="JAGEUA010000007">
    <property type="protein sequence ID" value="KAL0970033.1"/>
    <property type="molecule type" value="Genomic_DNA"/>
</dbReference>